<reference evidence="2" key="1">
    <citation type="submission" date="2016-03" db="EMBL/GenBank/DDBJ databases">
        <title>Mechanisms controlling the formation of the plant cell surface in tip-growing cells are functionally conserved among land plants.</title>
        <authorList>
            <person name="Honkanen S."/>
            <person name="Jones V.A."/>
            <person name="Morieri G."/>
            <person name="Champion C."/>
            <person name="Hetherington A.J."/>
            <person name="Kelly S."/>
            <person name="Saint-Marcoux D."/>
            <person name="Proust H."/>
            <person name="Prescott H."/>
            <person name="Dolan L."/>
        </authorList>
    </citation>
    <scope>NUCLEOTIDE SEQUENCE [LARGE SCALE GENOMIC DNA]</scope>
    <source>
        <tissue evidence="2">Whole gametophyte</tissue>
    </source>
</reference>
<comment type="caution">
    <text evidence="2">The sequence shown here is derived from an EMBL/GenBank/DDBJ whole genome shotgun (WGS) entry which is preliminary data.</text>
</comment>
<dbReference type="InterPro" id="IPR007612">
    <property type="entry name" value="LOR"/>
</dbReference>
<dbReference type="EMBL" id="LVLJ01002675">
    <property type="protein sequence ID" value="OAE24114.1"/>
    <property type="molecule type" value="Genomic_DNA"/>
</dbReference>
<accession>A0A176VTH5</accession>
<dbReference type="AlphaFoldDB" id="A0A176VTH5"/>
<comment type="similarity">
    <text evidence="1">Belongs to the LOR family.</text>
</comment>
<dbReference type="SUPFAM" id="SSF54518">
    <property type="entry name" value="Tubby C-terminal domain-like"/>
    <property type="match status" value="1"/>
</dbReference>
<name>A0A176VTH5_MARPO</name>
<dbReference type="InterPro" id="IPR025659">
    <property type="entry name" value="Tubby-like_C"/>
</dbReference>
<organism evidence="2 3">
    <name type="scientific">Marchantia polymorpha subsp. ruderalis</name>
    <dbReference type="NCBI Taxonomy" id="1480154"/>
    <lineage>
        <taxon>Eukaryota</taxon>
        <taxon>Viridiplantae</taxon>
        <taxon>Streptophyta</taxon>
        <taxon>Embryophyta</taxon>
        <taxon>Marchantiophyta</taxon>
        <taxon>Marchantiopsida</taxon>
        <taxon>Marchantiidae</taxon>
        <taxon>Marchantiales</taxon>
        <taxon>Marchantiaceae</taxon>
        <taxon>Marchantia</taxon>
    </lineage>
</organism>
<protein>
    <submittedName>
        <fullName evidence="2">Uncharacterized protein</fullName>
    </submittedName>
</protein>
<evidence type="ECO:0000313" key="2">
    <source>
        <dbReference type="EMBL" id="OAE24114.1"/>
    </source>
</evidence>
<dbReference type="Gene3D" id="2.40.160.200">
    <property type="entry name" value="LURP1-related"/>
    <property type="match status" value="1"/>
</dbReference>
<keyword evidence="3" id="KW-1185">Reference proteome</keyword>
<evidence type="ECO:0000313" key="3">
    <source>
        <dbReference type="Proteomes" id="UP000077202"/>
    </source>
</evidence>
<gene>
    <name evidence="2" type="ORF">AXG93_2752s1280</name>
</gene>
<dbReference type="Proteomes" id="UP000077202">
    <property type="component" value="Unassembled WGS sequence"/>
</dbReference>
<sequence>MPLTPLSSASARSSGKYHVGQELECISFARSPYPTVNLNHDTMYETPASALQVTKKHHFLATALTFGKNKYNVVVNPNVDQAFVAAIVTIMDAIYEDNNEM</sequence>
<dbReference type="InterPro" id="IPR038595">
    <property type="entry name" value="LOR_sf"/>
</dbReference>
<dbReference type="Pfam" id="PF04525">
    <property type="entry name" value="LOR"/>
    <property type="match status" value="1"/>
</dbReference>
<evidence type="ECO:0000256" key="1">
    <source>
        <dbReference type="ARBA" id="ARBA00005437"/>
    </source>
</evidence>
<proteinExistence type="inferred from homology"/>